<dbReference type="Proteomes" id="UP000198870">
    <property type="component" value="Unassembled WGS sequence"/>
</dbReference>
<keyword evidence="1" id="KW-0812">Transmembrane</keyword>
<keyword evidence="1" id="KW-0472">Membrane</keyword>
<accession>A0A1G5J2Z7</accession>
<dbReference type="AlphaFoldDB" id="A0A1G5J2Z7"/>
<keyword evidence="1" id="KW-1133">Transmembrane helix</keyword>
<dbReference type="STRING" id="419481.SAMN05216233_12447"/>
<proteinExistence type="predicted"/>
<dbReference type="OrthoDB" id="5432486at2"/>
<sequence>MTTVSDRLHAGRGQKGFTLLEVMISVSILTIGFFAIYSLFMQSVAASGEARFRQQAAFLSTLKESTLVGDTSEVSSDEGDFGEDYPGWRWRLSPSKVEHKEFEEVAKRLKRVRLEVFQDGSDRVYGTTHYLFVTEES</sequence>
<dbReference type="InterPro" id="IPR012902">
    <property type="entry name" value="N_methyl_site"/>
</dbReference>
<evidence type="ECO:0000256" key="1">
    <source>
        <dbReference type="SAM" id="Phobius"/>
    </source>
</evidence>
<dbReference type="EMBL" id="FMUX01000024">
    <property type="protein sequence ID" value="SCY82627.1"/>
    <property type="molecule type" value="Genomic_DNA"/>
</dbReference>
<dbReference type="NCBIfam" id="TIGR02532">
    <property type="entry name" value="IV_pilin_GFxxxE"/>
    <property type="match status" value="1"/>
</dbReference>
<name>A0A1G5J2Z7_9BACT</name>
<dbReference type="Pfam" id="PF07963">
    <property type="entry name" value="N_methyl"/>
    <property type="match status" value="1"/>
</dbReference>
<evidence type="ECO:0000313" key="3">
    <source>
        <dbReference type="Proteomes" id="UP000198870"/>
    </source>
</evidence>
<feature type="transmembrane region" description="Helical" evidence="1">
    <location>
        <begin position="17"/>
        <end position="40"/>
    </location>
</feature>
<organism evidence="2 3">
    <name type="scientific">Desulfoluna spongiiphila</name>
    <dbReference type="NCBI Taxonomy" id="419481"/>
    <lineage>
        <taxon>Bacteria</taxon>
        <taxon>Pseudomonadati</taxon>
        <taxon>Thermodesulfobacteriota</taxon>
        <taxon>Desulfobacteria</taxon>
        <taxon>Desulfobacterales</taxon>
        <taxon>Desulfolunaceae</taxon>
        <taxon>Desulfoluna</taxon>
    </lineage>
</organism>
<dbReference type="RefSeq" id="WP_092214736.1">
    <property type="nucleotide sequence ID" value="NZ_FMUX01000024.1"/>
</dbReference>
<reference evidence="2 3" key="1">
    <citation type="submission" date="2016-10" db="EMBL/GenBank/DDBJ databases">
        <authorList>
            <person name="de Groot N.N."/>
        </authorList>
    </citation>
    <scope>NUCLEOTIDE SEQUENCE [LARGE SCALE GENOMIC DNA]</scope>
    <source>
        <strain evidence="2 3">AA1</strain>
    </source>
</reference>
<keyword evidence="3" id="KW-1185">Reference proteome</keyword>
<gene>
    <name evidence="2" type="ORF">SAMN05216233_12447</name>
</gene>
<evidence type="ECO:0000313" key="2">
    <source>
        <dbReference type="EMBL" id="SCY82627.1"/>
    </source>
</evidence>
<protein>
    <submittedName>
        <fullName evidence="2">General secretion pathway protein I</fullName>
    </submittedName>
</protein>